<dbReference type="Pfam" id="PF08703">
    <property type="entry name" value="PLC-beta_C"/>
    <property type="match status" value="1"/>
</dbReference>
<dbReference type="InterPro" id="IPR014815">
    <property type="entry name" value="PLC-beta_C"/>
</dbReference>
<protein>
    <submittedName>
        <fullName evidence="2">1-phosphatidylinositol 4,5-bisphosphate phosphodiesterase beta-1</fullName>
    </submittedName>
</protein>
<name>A0ABV0QJW3_9TELE</name>
<accession>A0ABV0QJW3</accession>
<gene>
    <name evidence="2" type="primary">PLCB1_5</name>
    <name evidence="2" type="ORF">XENOCAPTIV_024472</name>
</gene>
<sequence>GSCSEGEKDERLQQLKDEQQKQLLALRQEQYYSQKYLQREHIKMLTERLTSLAEESHNSQMKKLKDICDK</sequence>
<proteinExistence type="predicted"/>
<dbReference type="InterPro" id="IPR042531">
    <property type="entry name" value="PLC-beta_C_sf"/>
</dbReference>
<dbReference type="Gene3D" id="1.20.1230.10">
    <property type="entry name" value="Phospholipase C beta, distal C-terminal domain"/>
    <property type="match status" value="1"/>
</dbReference>
<dbReference type="SUPFAM" id="SSF69989">
    <property type="entry name" value="C-terminal domain of PLC-beta"/>
    <property type="match status" value="1"/>
</dbReference>
<feature type="non-terminal residue" evidence="2">
    <location>
        <position position="1"/>
    </location>
</feature>
<comment type="caution">
    <text evidence="2">The sequence shown here is derived from an EMBL/GenBank/DDBJ whole genome shotgun (WGS) entry which is preliminary data.</text>
</comment>
<reference evidence="2 3" key="1">
    <citation type="submission" date="2021-06" db="EMBL/GenBank/DDBJ databases">
        <authorList>
            <person name="Palmer J.M."/>
        </authorList>
    </citation>
    <scope>NUCLEOTIDE SEQUENCE [LARGE SCALE GENOMIC DNA]</scope>
    <source>
        <strain evidence="2 3">XC_2019</strain>
        <tissue evidence="2">Muscle</tissue>
    </source>
</reference>
<keyword evidence="3" id="KW-1185">Reference proteome</keyword>
<organism evidence="2 3">
    <name type="scientific">Xenoophorus captivus</name>
    <dbReference type="NCBI Taxonomy" id="1517983"/>
    <lineage>
        <taxon>Eukaryota</taxon>
        <taxon>Metazoa</taxon>
        <taxon>Chordata</taxon>
        <taxon>Craniata</taxon>
        <taxon>Vertebrata</taxon>
        <taxon>Euteleostomi</taxon>
        <taxon>Actinopterygii</taxon>
        <taxon>Neopterygii</taxon>
        <taxon>Teleostei</taxon>
        <taxon>Neoteleostei</taxon>
        <taxon>Acanthomorphata</taxon>
        <taxon>Ovalentaria</taxon>
        <taxon>Atherinomorphae</taxon>
        <taxon>Cyprinodontiformes</taxon>
        <taxon>Goodeidae</taxon>
        <taxon>Xenoophorus</taxon>
    </lineage>
</organism>
<evidence type="ECO:0000313" key="2">
    <source>
        <dbReference type="EMBL" id="MEQ2196121.1"/>
    </source>
</evidence>
<dbReference type="Proteomes" id="UP001434883">
    <property type="component" value="Unassembled WGS sequence"/>
</dbReference>
<feature type="domain" description="Phospholipase C-beta C-terminal" evidence="1">
    <location>
        <begin position="5"/>
        <end position="70"/>
    </location>
</feature>
<dbReference type="EMBL" id="JAHRIN010014128">
    <property type="protein sequence ID" value="MEQ2196121.1"/>
    <property type="molecule type" value="Genomic_DNA"/>
</dbReference>
<evidence type="ECO:0000259" key="1">
    <source>
        <dbReference type="Pfam" id="PF08703"/>
    </source>
</evidence>
<evidence type="ECO:0000313" key="3">
    <source>
        <dbReference type="Proteomes" id="UP001434883"/>
    </source>
</evidence>